<accession>A0A1I8FE84</accession>
<evidence type="ECO:0000313" key="3">
    <source>
        <dbReference type="WBParaSite" id="maker-unitig_31236-snap-gene-0.2-mRNA-1"/>
    </source>
</evidence>
<feature type="compositionally biased region" description="Gly residues" evidence="1">
    <location>
        <begin position="460"/>
        <end position="469"/>
    </location>
</feature>
<feature type="region of interest" description="Disordered" evidence="1">
    <location>
        <begin position="528"/>
        <end position="552"/>
    </location>
</feature>
<proteinExistence type="predicted"/>
<feature type="region of interest" description="Disordered" evidence="1">
    <location>
        <begin position="356"/>
        <end position="414"/>
    </location>
</feature>
<name>A0A1I8FE84_9PLAT</name>
<dbReference type="Proteomes" id="UP000095280">
    <property type="component" value="Unplaced"/>
</dbReference>
<evidence type="ECO:0000256" key="1">
    <source>
        <dbReference type="SAM" id="MobiDB-lite"/>
    </source>
</evidence>
<dbReference type="WBParaSite" id="maker-unitig_31236-snap-gene-0.2-mRNA-1">
    <property type="protein sequence ID" value="maker-unitig_31236-snap-gene-0.2-mRNA-1"/>
    <property type="gene ID" value="maker-unitig_31236-snap-gene-0.2"/>
</dbReference>
<protein>
    <submittedName>
        <fullName evidence="3">FHA domain-containing protein</fullName>
    </submittedName>
</protein>
<reference evidence="3" key="1">
    <citation type="submission" date="2016-11" db="UniProtKB">
        <authorList>
            <consortium name="WormBaseParasite"/>
        </authorList>
    </citation>
    <scope>IDENTIFICATION</scope>
</reference>
<feature type="region of interest" description="Disordered" evidence="1">
    <location>
        <begin position="1"/>
        <end position="30"/>
    </location>
</feature>
<dbReference type="AlphaFoldDB" id="A0A1I8FE84"/>
<feature type="compositionally biased region" description="Low complexity" evidence="1">
    <location>
        <begin position="387"/>
        <end position="407"/>
    </location>
</feature>
<sequence length="619" mass="66122">ANRRAMSGLTRSSRRHHDEAPHLRLPGPGHVPTPCQRLRDYAHATASFAYSGHWRFAGLPAIRLCALSDRGHRSSRCDGAARPASLPAQVSTWHALKISNCKDRRFVVDLVAANDQQSLLEDADKQLMAALLLTQPLCCPPCRGKPSTSLPATAGAEHLVLAADQHRAARESFEFADLRSTGSRWTSPPSAAAAAAASQRIPAAHLSGLSGGGRQRLRAAGAAGSSCCGTQAWIGVSKRQQAAASSSGDHGWRQRLCRRQLAGLPQPVAEPRHACAFGRRRTLPPANDEASKTAGVAAILTRRPSTGWLWPPLPLAAASVTAAIDTKSGWKRQARIHCGSSGLPSVNRLPFVTAAAQPQQEQPNPPPRNPPPPQLPPPADATRPTRRSCSNSSSAQAPSPISAPSTAARRRSNGGIVRSLYRRRWTTGSESIEAQRVELKAARVRRYWEAAPTAGRAEGAEGGEGGAAGQAGSSDRCQPTQFLVPVQAAAPVAGCGDCGELWSRRHQASEMQKRLIKRQWMKRWLENSKPRAEGQSGGQHEVAAGGQGGRTLTGWHLKKRRVAECQRAHEQTNRKIQTLRAEAAARNGTSAAATCPDFRLGASMGSLANAGSLEHHLQR</sequence>
<evidence type="ECO:0000313" key="2">
    <source>
        <dbReference type="Proteomes" id="UP000095280"/>
    </source>
</evidence>
<organism evidence="2 3">
    <name type="scientific">Macrostomum lignano</name>
    <dbReference type="NCBI Taxonomy" id="282301"/>
    <lineage>
        <taxon>Eukaryota</taxon>
        <taxon>Metazoa</taxon>
        <taxon>Spiralia</taxon>
        <taxon>Lophotrochozoa</taxon>
        <taxon>Platyhelminthes</taxon>
        <taxon>Rhabditophora</taxon>
        <taxon>Macrostomorpha</taxon>
        <taxon>Macrostomida</taxon>
        <taxon>Macrostomidae</taxon>
        <taxon>Macrostomum</taxon>
    </lineage>
</organism>
<keyword evidence="2" id="KW-1185">Reference proteome</keyword>
<feature type="compositionally biased region" description="Pro residues" evidence="1">
    <location>
        <begin position="363"/>
        <end position="379"/>
    </location>
</feature>
<feature type="region of interest" description="Disordered" evidence="1">
    <location>
        <begin position="455"/>
        <end position="475"/>
    </location>
</feature>